<feature type="compositionally biased region" description="Basic and acidic residues" evidence="1">
    <location>
        <begin position="94"/>
        <end position="106"/>
    </location>
</feature>
<dbReference type="Proteomes" id="UP000002718">
    <property type="component" value="Chromosome"/>
</dbReference>
<keyword evidence="3" id="KW-1185">Reference proteome</keyword>
<reference evidence="3" key="1">
    <citation type="submission" date="2005-08" db="EMBL/GenBank/DDBJ databases">
        <title>Complete sequence of chromosome 1 of Nitrosospira multiformis ATCC 25196.</title>
        <authorList>
            <person name="Copeland A."/>
            <person name="Lucas S."/>
            <person name="Lapidus A."/>
            <person name="Barry K."/>
            <person name="Detter J.C."/>
            <person name="Glavina T."/>
            <person name="Hammon N."/>
            <person name="Israni S."/>
            <person name="Pitluck S."/>
            <person name="Chain P."/>
            <person name="Malfatti S."/>
            <person name="Shin M."/>
            <person name="Vergez L."/>
            <person name="Schmutz J."/>
            <person name="Larimer F."/>
            <person name="Land M."/>
            <person name="Hauser L."/>
            <person name="Kyrpides N."/>
            <person name="Lykidis A."/>
            <person name="Richardson P."/>
        </authorList>
    </citation>
    <scope>NUCLEOTIDE SEQUENCE [LARGE SCALE GENOMIC DNA]</scope>
    <source>
        <strain evidence="3">ATCC 25196 / NCIMB 11849 / C 71</strain>
    </source>
</reference>
<dbReference type="HOGENOM" id="CLU_2220393_0_0_4"/>
<evidence type="ECO:0000313" key="3">
    <source>
        <dbReference type="Proteomes" id="UP000002718"/>
    </source>
</evidence>
<protein>
    <submittedName>
        <fullName evidence="2">Uncharacterized protein</fullName>
    </submittedName>
</protein>
<dbReference type="eggNOG" id="ENOG5032D23">
    <property type="taxonomic scope" value="Bacteria"/>
</dbReference>
<evidence type="ECO:0000313" key="2">
    <source>
        <dbReference type="EMBL" id="ABB74445.1"/>
    </source>
</evidence>
<dbReference type="AlphaFoldDB" id="Q2Y9X6"/>
<feature type="region of interest" description="Disordered" evidence="1">
    <location>
        <begin position="53"/>
        <end position="106"/>
    </location>
</feature>
<organism evidence="2 3">
    <name type="scientific">Nitrosospira multiformis (strain ATCC 25196 / NCIMB 11849 / C 71)</name>
    <dbReference type="NCBI Taxonomy" id="323848"/>
    <lineage>
        <taxon>Bacteria</taxon>
        <taxon>Pseudomonadati</taxon>
        <taxon>Pseudomonadota</taxon>
        <taxon>Betaproteobacteria</taxon>
        <taxon>Nitrosomonadales</taxon>
        <taxon>Nitrosomonadaceae</taxon>
        <taxon>Nitrosospira</taxon>
    </lineage>
</organism>
<evidence type="ECO:0000256" key="1">
    <source>
        <dbReference type="SAM" id="MobiDB-lite"/>
    </source>
</evidence>
<dbReference type="KEGG" id="nmu:Nmul_A1142"/>
<proteinExistence type="predicted"/>
<gene>
    <name evidence="2" type="ordered locus">Nmul_A1142</name>
</gene>
<sequence length="106" mass="11868">MLLVGGPLRFEWPKRSCNLPMICYKPYKEIKKMKYSLLAAALVTLAFSACDQMKQHQPGEGKPGQYPPSLWEKREGQLSDADIEAAQKEGAGTETKKDEPPKDEAK</sequence>
<dbReference type="EMBL" id="CP000103">
    <property type="protein sequence ID" value="ABB74445.1"/>
    <property type="molecule type" value="Genomic_DNA"/>
</dbReference>
<name>Q2Y9X6_NITMU</name>
<accession>Q2Y9X6</accession>
<reference evidence="2 3" key="2">
    <citation type="journal article" date="2008" name="Appl. Environ. Microbiol.">
        <title>Complete genome sequence of Nitrosospira multiformis, an ammonia-oxidizing bacterium from the soil environment.</title>
        <authorList>
            <person name="Norton J.M."/>
            <person name="Klotz M.G."/>
            <person name="Stein L.Y."/>
            <person name="Arp D.J."/>
            <person name="Bottomley P.J."/>
            <person name="Chain P.S."/>
            <person name="Hauser L.J."/>
            <person name="Land M.L."/>
            <person name="Larimer F.W."/>
            <person name="Shin M.W."/>
            <person name="Starkenburg S.R."/>
        </authorList>
    </citation>
    <scope>NUCLEOTIDE SEQUENCE [LARGE SCALE GENOMIC DNA]</scope>
    <source>
        <strain evidence="3">ATCC 25196 / NCIMB 11849 / C 71</strain>
    </source>
</reference>